<gene>
    <name evidence="2" type="ORF">COLINT_03228</name>
</gene>
<evidence type="ECO:0000313" key="3">
    <source>
        <dbReference type="Proteomes" id="UP000003295"/>
    </source>
</evidence>
<dbReference type="HOGENOM" id="CLU_3287995_0_0_11"/>
<organism evidence="2 3">
    <name type="scientific">Collinsella intestinalis DSM 13280</name>
    <dbReference type="NCBI Taxonomy" id="521003"/>
    <lineage>
        <taxon>Bacteria</taxon>
        <taxon>Bacillati</taxon>
        <taxon>Actinomycetota</taxon>
        <taxon>Coriobacteriia</taxon>
        <taxon>Coriobacteriales</taxon>
        <taxon>Coriobacteriaceae</taxon>
        <taxon>Collinsella</taxon>
    </lineage>
</organism>
<accession>C4FAY1</accession>
<dbReference type="EMBL" id="ABXH02000030">
    <property type="protein sequence ID" value="EEP43981.1"/>
    <property type="molecule type" value="Genomic_DNA"/>
</dbReference>
<protein>
    <submittedName>
        <fullName evidence="2">Uncharacterized protein</fullName>
    </submittedName>
</protein>
<dbReference type="Proteomes" id="UP000003295">
    <property type="component" value="Unassembled WGS sequence"/>
</dbReference>
<feature type="compositionally biased region" description="Polar residues" evidence="1">
    <location>
        <begin position="19"/>
        <end position="40"/>
    </location>
</feature>
<proteinExistence type="predicted"/>
<evidence type="ECO:0000313" key="2">
    <source>
        <dbReference type="EMBL" id="EEP43981.1"/>
    </source>
</evidence>
<sequence length="40" mass="4546">MLITVRERRQRTSAPHLHNTPSNGLRDQIPVSSQDYSARG</sequence>
<evidence type="ECO:0000256" key="1">
    <source>
        <dbReference type="SAM" id="MobiDB-lite"/>
    </source>
</evidence>
<comment type="caution">
    <text evidence="2">The sequence shown here is derived from an EMBL/GenBank/DDBJ whole genome shotgun (WGS) entry which is preliminary data.</text>
</comment>
<dbReference type="AlphaFoldDB" id="C4FAY1"/>
<name>C4FAY1_9ACTN</name>
<reference evidence="2 3" key="1">
    <citation type="submission" date="2009-04" db="EMBL/GenBank/DDBJ databases">
        <authorList>
            <person name="Weinstock G."/>
            <person name="Sodergren E."/>
            <person name="Clifton S."/>
            <person name="Fulton L."/>
            <person name="Fulton B."/>
            <person name="Courtney L."/>
            <person name="Fronick C."/>
            <person name="Harrison M."/>
            <person name="Strong C."/>
            <person name="Farmer C."/>
            <person name="Delahaunty K."/>
            <person name="Markovic C."/>
            <person name="Hall O."/>
            <person name="Minx P."/>
            <person name="Tomlinson C."/>
            <person name="Mitreva M."/>
            <person name="Nelson J."/>
            <person name="Hou S."/>
            <person name="Wollam A."/>
            <person name="Pepin K.H."/>
            <person name="Johnson M."/>
            <person name="Bhonagiri V."/>
            <person name="Nash W.E."/>
            <person name="Warren W."/>
            <person name="Chinwalla A."/>
            <person name="Mardis E.R."/>
            <person name="Wilson R.K."/>
        </authorList>
    </citation>
    <scope>NUCLEOTIDE SEQUENCE [LARGE SCALE GENOMIC DNA]</scope>
    <source>
        <strain evidence="2 3">DSM 13280</strain>
    </source>
</reference>
<feature type="region of interest" description="Disordered" evidence="1">
    <location>
        <begin position="1"/>
        <end position="40"/>
    </location>
</feature>